<dbReference type="SUPFAM" id="SSF49299">
    <property type="entry name" value="PKD domain"/>
    <property type="match status" value="1"/>
</dbReference>
<dbReference type="InterPro" id="IPR000601">
    <property type="entry name" value="PKD_dom"/>
</dbReference>
<feature type="domain" description="PKD" evidence="1">
    <location>
        <begin position="237"/>
        <end position="315"/>
    </location>
</feature>
<dbReference type="InterPro" id="IPR017946">
    <property type="entry name" value="PLC-like_Pdiesterase_TIM-brl"/>
</dbReference>
<organism evidence="2 3">
    <name type="scientific">Leifsonia virtsii</name>
    <dbReference type="NCBI Taxonomy" id="3035915"/>
    <lineage>
        <taxon>Bacteria</taxon>
        <taxon>Bacillati</taxon>
        <taxon>Actinomycetota</taxon>
        <taxon>Actinomycetes</taxon>
        <taxon>Micrococcales</taxon>
        <taxon>Microbacteriaceae</taxon>
        <taxon>Leifsonia</taxon>
    </lineage>
</organism>
<dbReference type="SUPFAM" id="SSF51695">
    <property type="entry name" value="PLC-like phosphodiesterases"/>
    <property type="match status" value="1"/>
</dbReference>
<dbReference type="InterPro" id="IPR035986">
    <property type="entry name" value="PKD_dom_sf"/>
</dbReference>
<gene>
    <name evidence="2" type="ORF">P5G59_14910</name>
</gene>
<dbReference type="SMART" id="SM00089">
    <property type="entry name" value="PKD"/>
    <property type="match status" value="1"/>
</dbReference>
<dbReference type="RefSeq" id="WP_301219785.1">
    <property type="nucleotide sequence ID" value="NZ_JAROCB010000004.1"/>
</dbReference>
<protein>
    <submittedName>
        <fullName evidence="2">PKD domain-containing protein</fullName>
    </submittedName>
</protein>
<dbReference type="EMBL" id="JAROCB010000004">
    <property type="protein sequence ID" value="MDN4598441.1"/>
    <property type="molecule type" value="Genomic_DNA"/>
</dbReference>
<name>A0ABT8J1F1_9MICO</name>
<sequence length="605" mass="62451">MTVLPQGSPTLVQTSAASAVVVAPAGIAVGEIILLALTHQNQAASADWTLPGGWVRFGTPWIQNDANQRGNMLAYHVVTSADVAAQAAGTLSWTFTYPSGSGRLPGWARRFSGVDTANPDAGHSVGNPASLSGATRTLPGFSVVADNAYLVVLANDQLVSPNAEAASADSGMTQLALVSSLAGADNTTVTRTMLALYGKQLGVAGAAPTPTVTWPAATGASIMSVALRPAAATNQPPVPSFTHSEAGLGTTVNASGSADQDGTIASYDWDWGDASAHGSGVEAAHTYAAPGTYTVKLTVTDNGGATASTQTPVTVKHPTAVAQLGGAQAYVWLADGAGGKQPVDVFTVGDGAGTPTQLLAKTGFVFGHMGESYDEVEGSLEGVTRALMHGADGIMVSLQRTSDGVFFVLNDEAYLDRMTLGVSGGTTLDPRTMTWAQVQGYDQGSYWTKRATSSPRRPYLNFAALLAAYPSLSPIMVDPKTIPSTYFSAILDVMDANGGPARFIAKNYITGTTWRAAAKARGYLTWGYGYGANQGTTEDWATLAPGWDWLGLDVAATQAQWNTALAYGKPVIGHIASSKAMYDSGMSKGASGIMASGVREVRGYA</sequence>
<proteinExistence type="predicted"/>
<dbReference type="Pfam" id="PF18911">
    <property type="entry name" value="PKD_4"/>
    <property type="match status" value="1"/>
</dbReference>
<evidence type="ECO:0000259" key="1">
    <source>
        <dbReference type="PROSITE" id="PS50093"/>
    </source>
</evidence>
<dbReference type="Gene3D" id="3.20.20.190">
    <property type="entry name" value="Phosphatidylinositol (PI) phosphodiesterase"/>
    <property type="match status" value="1"/>
</dbReference>
<evidence type="ECO:0000313" key="2">
    <source>
        <dbReference type="EMBL" id="MDN4598441.1"/>
    </source>
</evidence>
<dbReference type="PROSITE" id="PS50093">
    <property type="entry name" value="PKD"/>
    <property type="match status" value="1"/>
</dbReference>
<dbReference type="InterPro" id="IPR022409">
    <property type="entry name" value="PKD/Chitinase_dom"/>
</dbReference>
<dbReference type="InterPro" id="IPR013783">
    <property type="entry name" value="Ig-like_fold"/>
</dbReference>
<accession>A0ABT8J1F1</accession>
<reference evidence="2" key="1">
    <citation type="submission" date="2023-03" db="EMBL/GenBank/DDBJ databases">
        <title>MT1 and MT2 Draft Genomes of Novel Species.</title>
        <authorList>
            <person name="Venkateswaran K."/>
        </authorList>
    </citation>
    <scope>NUCLEOTIDE SEQUENCE</scope>
    <source>
        <strain evidence="2">F6_8S_P_1A</strain>
    </source>
</reference>
<dbReference type="Gene3D" id="2.60.40.10">
    <property type="entry name" value="Immunoglobulins"/>
    <property type="match status" value="1"/>
</dbReference>
<dbReference type="CDD" id="cd00146">
    <property type="entry name" value="PKD"/>
    <property type="match status" value="1"/>
</dbReference>
<comment type="caution">
    <text evidence="2">The sequence shown here is derived from an EMBL/GenBank/DDBJ whole genome shotgun (WGS) entry which is preliminary data.</text>
</comment>
<evidence type="ECO:0000313" key="3">
    <source>
        <dbReference type="Proteomes" id="UP001174210"/>
    </source>
</evidence>
<keyword evidence="3" id="KW-1185">Reference proteome</keyword>
<dbReference type="Proteomes" id="UP001174210">
    <property type="component" value="Unassembled WGS sequence"/>
</dbReference>